<dbReference type="Gene3D" id="3.80.30.20">
    <property type="entry name" value="tm_1862 like domain"/>
    <property type="match status" value="1"/>
</dbReference>
<dbReference type="NCBIfam" id="TIGR01574">
    <property type="entry name" value="miaB-methiolase"/>
    <property type="match status" value="1"/>
</dbReference>
<dbReference type="InterPro" id="IPR005839">
    <property type="entry name" value="Methylthiotransferase"/>
</dbReference>
<comment type="cofactor">
    <cofactor evidence="1">
        <name>[4Fe-4S] cluster</name>
        <dbReference type="ChEBI" id="CHEBI:49883"/>
    </cofactor>
</comment>
<evidence type="ECO:0000256" key="4">
    <source>
        <dbReference type="ARBA" id="ARBA00022723"/>
    </source>
</evidence>
<dbReference type="SFLD" id="SFLDG01061">
    <property type="entry name" value="methylthiotransferase"/>
    <property type="match status" value="1"/>
</dbReference>
<organism evidence="10">
    <name type="scientific">marine metagenome</name>
    <dbReference type="NCBI Taxonomy" id="408172"/>
    <lineage>
        <taxon>unclassified sequences</taxon>
        <taxon>metagenomes</taxon>
        <taxon>ecological metagenomes</taxon>
    </lineage>
</organism>
<evidence type="ECO:0000256" key="5">
    <source>
        <dbReference type="ARBA" id="ARBA00023004"/>
    </source>
</evidence>
<name>A0A381NE76_9ZZZZ</name>
<evidence type="ECO:0000313" key="10">
    <source>
        <dbReference type="EMBL" id="SUZ52881.1"/>
    </source>
</evidence>
<accession>A0A381NE76</accession>
<feature type="domain" description="MTTase N-terminal" evidence="8">
    <location>
        <begin position="1"/>
        <end position="106"/>
    </location>
</feature>
<dbReference type="SFLD" id="SFLDS00029">
    <property type="entry name" value="Radical_SAM"/>
    <property type="match status" value="1"/>
</dbReference>
<evidence type="ECO:0000259" key="7">
    <source>
        <dbReference type="PROSITE" id="PS50926"/>
    </source>
</evidence>
<dbReference type="InterPro" id="IPR023404">
    <property type="entry name" value="rSAM_horseshoe"/>
</dbReference>
<dbReference type="Pfam" id="PF01938">
    <property type="entry name" value="TRAM"/>
    <property type="match status" value="1"/>
</dbReference>
<dbReference type="Gene3D" id="3.40.50.12160">
    <property type="entry name" value="Methylthiotransferase, N-terminal domain"/>
    <property type="match status" value="1"/>
</dbReference>
<evidence type="ECO:0000259" key="8">
    <source>
        <dbReference type="PROSITE" id="PS51449"/>
    </source>
</evidence>
<dbReference type="PROSITE" id="PS51449">
    <property type="entry name" value="MTTASE_N"/>
    <property type="match status" value="1"/>
</dbReference>
<dbReference type="AlphaFoldDB" id="A0A381NE76"/>
<dbReference type="HAMAP" id="MF_01864">
    <property type="entry name" value="tRNA_metthiotr_MiaB"/>
    <property type="match status" value="1"/>
</dbReference>
<dbReference type="InterPro" id="IPR007197">
    <property type="entry name" value="rSAM"/>
</dbReference>
<gene>
    <name evidence="10" type="ORF">METZ01_LOCUS5735</name>
</gene>
<evidence type="ECO:0000256" key="3">
    <source>
        <dbReference type="ARBA" id="ARBA00022691"/>
    </source>
</evidence>
<dbReference type="EMBL" id="UINC01000299">
    <property type="protein sequence ID" value="SUZ52881.1"/>
    <property type="molecule type" value="Genomic_DNA"/>
</dbReference>
<dbReference type="GO" id="GO:0035597">
    <property type="term" value="F:tRNA-2-methylthio-N(6)-dimethylallyladenosine(37) synthase activity"/>
    <property type="evidence" value="ECO:0007669"/>
    <property type="project" value="TreeGrafter"/>
</dbReference>
<dbReference type="NCBIfam" id="TIGR00089">
    <property type="entry name" value="MiaB/RimO family radical SAM methylthiotransferase"/>
    <property type="match status" value="1"/>
</dbReference>
<evidence type="ECO:0000256" key="2">
    <source>
        <dbReference type="ARBA" id="ARBA00022485"/>
    </source>
</evidence>
<evidence type="ECO:0000256" key="6">
    <source>
        <dbReference type="ARBA" id="ARBA00023014"/>
    </source>
</evidence>
<dbReference type="CDD" id="cd01335">
    <property type="entry name" value="Radical_SAM"/>
    <property type="match status" value="1"/>
</dbReference>
<feature type="domain" description="TRAM" evidence="7">
    <location>
        <begin position="373"/>
        <end position="435"/>
    </location>
</feature>
<dbReference type="InterPro" id="IPR006638">
    <property type="entry name" value="Elp3/MiaA/NifB-like_rSAM"/>
</dbReference>
<keyword evidence="5" id="KW-0408">Iron</keyword>
<sequence>MNISDGELMEGVLEDHGYDIAVDPEDADVILVNTCAIREHAERRVLGRVGQLSGLKRERPDLVIGVTGCMAQRMGETLAEQAPHVDLVMGPDGYRSLPERLAAIEEGRKIRPSRSAKKRGPQLAVLDLDLGENYEGLDQRRASRISAWVPVQRGCDHRCTFCIVPYVRGPEKNRKPREVLREIKEIADSGVTEVTLLGQTVNSYEADGQSFPDLLRSVARVPGIRRVRFTSPHPNDVTTDLLDVMAEETAVCEQLHLPLQAGSDRTLRRMLRRYTVEGFLEKVKLARAVIPDIGLSTDVIVAFPGETHEEFQETLEVMRSVRFDDAYTYRYSPREGTPATRFPAADFVPDGEAQERLQRLIEVHRAIQAEINEAEVGRVEEVLVEKEARDPGQILGRSRRNKVVAFPASPDLVGTYLEVRLTGTTGATFVGEWEQGAPALTGST</sequence>
<feature type="domain" description="Radical SAM core" evidence="9">
    <location>
        <begin position="141"/>
        <end position="370"/>
    </location>
</feature>
<dbReference type="FunFam" id="3.40.50.12160:FF:000003">
    <property type="entry name" value="CDK5 regulatory subunit-associated protein 1"/>
    <property type="match status" value="1"/>
</dbReference>
<evidence type="ECO:0000256" key="1">
    <source>
        <dbReference type="ARBA" id="ARBA00001966"/>
    </source>
</evidence>
<dbReference type="InterPro" id="IPR013848">
    <property type="entry name" value="Methylthiotransferase_N"/>
</dbReference>
<evidence type="ECO:0000259" key="9">
    <source>
        <dbReference type="PROSITE" id="PS51918"/>
    </source>
</evidence>
<dbReference type="InterPro" id="IPR038135">
    <property type="entry name" value="Methylthiotransferase_N_sf"/>
</dbReference>
<dbReference type="InterPro" id="IPR020612">
    <property type="entry name" value="Methylthiotransferase_CS"/>
</dbReference>
<keyword evidence="2" id="KW-0004">4Fe-4S</keyword>
<dbReference type="GO" id="GO:0051539">
    <property type="term" value="F:4 iron, 4 sulfur cluster binding"/>
    <property type="evidence" value="ECO:0007669"/>
    <property type="project" value="UniProtKB-KW"/>
</dbReference>
<keyword evidence="4" id="KW-0479">Metal-binding</keyword>
<dbReference type="Pfam" id="PF04055">
    <property type="entry name" value="Radical_SAM"/>
    <property type="match status" value="1"/>
</dbReference>
<dbReference type="SMART" id="SM00729">
    <property type="entry name" value="Elp3"/>
    <property type="match status" value="1"/>
</dbReference>
<dbReference type="InterPro" id="IPR006463">
    <property type="entry name" value="MiaB_methiolase"/>
</dbReference>
<dbReference type="InterPro" id="IPR002792">
    <property type="entry name" value="TRAM_dom"/>
</dbReference>
<dbReference type="PANTHER" id="PTHR43020">
    <property type="entry name" value="CDK5 REGULATORY SUBUNIT-ASSOCIATED PROTEIN 1"/>
    <property type="match status" value="1"/>
</dbReference>
<dbReference type="Pfam" id="PF00919">
    <property type="entry name" value="UPF0004"/>
    <property type="match status" value="1"/>
</dbReference>
<proteinExistence type="inferred from homology"/>
<dbReference type="GO" id="GO:0046872">
    <property type="term" value="F:metal ion binding"/>
    <property type="evidence" value="ECO:0007669"/>
    <property type="project" value="UniProtKB-KW"/>
</dbReference>
<dbReference type="FunFam" id="3.80.30.20:FF:000001">
    <property type="entry name" value="tRNA-2-methylthio-N(6)-dimethylallyladenosine synthase 2"/>
    <property type="match status" value="1"/>
</dbReference>
<keyword evidence="6" id="KW-0411">Iron-sulfur</keyword>
<dbReference type="InterPro" id="IPR058240">
    <property type="entry name" value="rSAM_sf"/>
</dbReference>
<dbReference type="PROSITE" id="PS51918">
    <property type="entry name" value="RADICAL_SAM"/>
    <property type="match status" value="1"/>
</dbReference>
<dbReference type="SFLD" id="SFLDG01082">
    <property type="entry name" value="B12-binding_domain_containing"/>
    <property type="match status" value="1"/>
</dbReference>
<dbReference type="PROSITE" id="PS01278">
    <property type="entry name" value="MTTASE_RADICAL"/>
    <property type="match status" value="1"/>
</dbReference>
<dbReference type="GO" id="GO:0005829">
    <property type="term" value="C:cytosol"/>
    <property type="evidence" value="ECO:0007669"/>
    <property type="project" value="TreeGrafter"/>
</dbReference>
<dbReference type="SUPFAM" id="SSF102114">
    <property type="entry name" value="Radical SAM enzymes"/>
    <property type="match status" value="1"/>
</dbReference>
<protein>
    <submittedName>
        <fullName evidence="10">Uncharacterized protein</fullName>
    </submittedName>
</protein>
<dbReference type="PANTHER" id="PTHR43020:SF2">
    <property type="entry name" value="MITOCHONDRIAL TRNA METHYLTHIOTRANSFERASE CDK5RAP1"/>
    <property type="match status" value="1"/>
</dbReference>
<keyword evidence="3" id="KW-0949">S-adenosyl-L-methionine</keyword>
<dbReference type="PROSITE" id="PS50926">
    <property type="entry name" value="TRAM"/>
    <property type="match status" value="1"/>
</dbReference>
<reference evidence="10" key="1">
    <citation type="submission" date="2018-05" db="EMBL/GenBank/DDBJ databases">
        <authorList>
            <person name="Lanie J.A."/>
            <person name="Ng W.-L."/>
            <person name="Kazmierczak K.M."/>
            <person name="Andrzejewski T.M."/>
            <person name="Davidsen T.M."/>
            <person name="Wayne K.J."/>
            <person name="Tettelin H."/>
            <person name="Glass J.I."/>
            <person name="Rusch D."/>
            <person name="Podicherti R."/>
            <person name="Tsui H.-C.T."/>
            <person name="Winkler M.E."/>
        </authorList>
    </citation>
    <scope>NUCLEOTIDE SEQUENCE</scope>
</reference>